<evidence type="ECO:0000256" key="2">
    <source>
        <dbReference type="ARBA" id="ARBA00007998"/>
    </source>
</evidence>
<organism evidence="9 10">
    <name type="scientific">Acetohalobium arabaticum (strain ATCC 49924 / DSM 5501 / Z-7288)</name>
    <dbReference type="NCBI Taxonomy" id="574087"/>
    <lineage>
        <taxon>Bacteria</taxon>
        <taxon>Bacillati</taxon>
        <taxon>Bacillota</taxon>
        <taxon>Clostridia</taxon>
        <taxon>Halanaerobiales</taxon>
        <taxon>Halobacteroidaceae</taxon>
        <taxon>Acetohalobium</taxon>
    </lineage>
</organism>
<comment type="subcellular location">
    <subcellularLocation>
        <location evidence="1">Membrane</location>
        <topology evidence="1">Multi-pass membrane protein</topology>
    </subcellularLocation>
</comment>
<keyword evidence="5 8" id="KW-0812">Transmembrane</keyword>
<proteinExistence type="inferred from homology"/>
<evidence type="ECO:0000256" key="1">
    <source>
        <dbReference type="ARBA" id="ARBA00004141"/>
    </source>
</evidence>
<evidence type="ECO:0000256" key="5">
    <source>
        <dbReference type="ARBA" id="ARBA00022692"/>
    </source>
</evidence>
<comment type="similarity">
    <text evidence="2">Belongs to the amino acid-polyamine-organocation (APC) superfamily. Spore germination protein (SGP) (TC 2.A.3.9) family.</text>
</comment>
<feature type="transmembrane region" description="Helical" evidence="8">
    <location>
        <begin position="118"/>
        <end position="135"/>
    </location>
</feature>
<feature type="transmembrane region" description="Helical" evidence="8">
    <location>
        <begin position="187"/>
        <end position="205"/>
    </location>
</feature>
<feature type="transmembrane region" description="Helical" evidence="8">
    <location>
        <begin position="307"/>
        <end position="326"/>
    </location>
</feature>
<dbReference type="STRING" id="574087.Acear_2080"/>
<keyword evidence="3" id="KW-0813">Transport</keyword>
<feature type="transmembrane region" description="Helical" evidence="8">
    <location>
        <begin position="284"/>
        <end position="301"/>
    </location>
</feature>
<dbReference type="GO" id="GO:0009847">
    <property type="term" value="P:spore germination"/>
    <property type="evidence" value="ECO:0007669"/>
    <property type="project" value="InterPro"/>
</dbReference>
<dbReference type="InterPro" id="IPR004761">
    <property type="entry name" value="Spore_GerAB"/>
</dbReference>
<dbReference type="eggNOG" id="COG0531">
    <property type="taxonomic scope" value="Bacteria"/>
</dbReference>
<name>D9QT70_ACEAZ</name>
<evidence type="ECO:0000256" key="3">
    <source>
        <dbReference type="ARBA" id="ARBA00022448"/>
    </source>
</evidence>
<dbReference type="Pfam" id="PF03845">
    <property type="entry name" value="Spore_permease"/>
    <property type="match status" value="1"/>
</dbReference>
<dbReference type="NCBIfam" id="TIGR00912">
    <property type="entry name" value="2A0309"/>
    <property type="match status" value="1"/>
</dbReference>
<reference evidence="9 10" key="1">
    <citation type="journal article" date="2010" name="Stand. Genomic Sci.">
        <title>Complete genome sequence of Acetohalobium arabaticum type strain (Z-7288).</title>
        <authorList>
            <person name="Sikorski J."/>
            <person name="Lapidus A."/>
            <person name="Chertkov O."/>
            <person name="Lucas S."/>
            <person name="Copeland A."/>
            <person name="Glavina Del Rio T."/>
            <person name="Nolan M."/>
            <person name="Tice H."/>
            <person name="Cheng J.F."/>
            <person name="Han C."/>
            <person name="Brambilla E."/>
            <person name="Pitluck S."/>
            <person name="Liolios K."/>
            <person name="Ivanova N."/>
            <person name="Mavromatis K."/>
            <person name="Mikhailova N."/>
            <person name="Pati A."/>
            <person name="Bruce D."/>
            <person name="Detter C."/>
            <person name="Tapia R."/>
            <person name="Goodwin L."/>
            <person name="Chen A."/>
            <person name="Palaniappan K."/>
            <person name="Land M."/>
            <person name="Hauser L."/>
            <person name="Chang Y.J."/>
            <person name="Jeffries C.D."/>
            <person name="Rohde M."/>
            <person name="Goker M."/>
            <person name="Spring S."/>
            <person name="Woyke T."/>
            <person name="Bristow J."/>
            <person name="Eisen J.A."/>
            <person name="Markowitz V."/>
            <person name="Hugenholtz P."/>
            <person name="Kyrpides N.C."/>
            <person name="Klenk H.P."/>
        </authorList>
    </citation>
    <scope>NUCLEOTIDE SEQUENCE [LARGE SCALE GENOMIC DNA]</scope>
    <source>
        <strain evidence="10">ATCC 49924 / DSM 5501 / Z-7288</strain>
    </source>
</reference>
<dbReference type="HOGENOM" id="CLU_047547_1_2_9"/>
<keyword evidence="7 8" id="KW-0472">Membrane</keyword>
<dbReference type="AlphaFoldDB" id="D9QT70"/>
<dbReference type="PANTHER" id="PTHR34975:SF2">
    <property type="entry name" value="SPORE GERMINATION PROTEIN A2"/>
    <property type="match status" value="1"/>
</dbReference>
<sequence length="362" mass="40669">MFQDQEKISNNQALMLLLAAGIGNIFVVIAVPAVKDAGRDAWLAVLLAYSLAILLGLILIRLGLRFPDKTLVQYLPKVLGRIPGKLVGLIYILIFWSISALIYRETVELIELFMLETPPTPINIMMAILVIYIMRKGFEVFSRLTELLVPIILFLIIFSLVFIFPNLEWKRLTPLLENGLLPVVKSLKVQFPYAIETILFMAFWLPSLRKKDRLTKSLLVGMSIAGILLTILVGGIIAFSGTVMTVSFPFPVYYLSRYILLADFLTGFEAIFIILWLTSSFIEILVFFYPAVVGSAQWLGLKDYRPLIIPMTIITIALSLVPANLTDVLILDRLKNPYLLLPLGLLIPVTWLIAVVRGIDES</sequence>
<protein>
    <submittedName>
        <fullName evidence="9">Spore germination protein</fullName>
    </submittedName>
</protein>
<dbReference type="KEGG" id="aar:Acear_2080"/>
<dbReference type="RefSeq" id="WP_013279013.1">
    <property type="nucleotide sequence ID" value="NC_014378.1"/>
</dbReference>
<evidence type="ECO:0000256" key="4">
    <source>
        <dbReference type="ARBA" id="ARBA00022544"/>
    </source>
</evidence>
<feature type="transmembrane region" description="Helical" evidence="8">
    <location>
        <begin position="338"/>
        <end position="359"/>
    </location>
</feature>
<feature type="transmembrane region" description="Helical" evidence="8">
    <location>
        <begin position="147"/>
        <end position="167"/>
    </location>
</feature>
<evidence type="ECO:0000256" key="6">
    <source>
        <dbReference type="ARBA" id="ARBA00022989"/>
    </source>
</evidence>
<feature type="transmembrane region" description="Helical" evidence="8">
    <location>
        <begin position="12"/>
        <end position="35"/>
    </location>
</feature>
<feature type="transmembrane region" description="Helical" evidence="8">
    <location>
        <begin position="258"/>
        <end position="277"/>
    </location>
</feature>
<feature type="transmembrane region" description="Helical" evidence="8">
    <location>
        <begin position="41"/>
        <end position="64"/>
    </location>
</feature>
<keyword evidence="4" id="KW-0309">Germination</keyword>
<dbReference type="Gene3D" id="1.20.1740.10">
    <property type="entry name" value="Amino acid/polyamine transporter I"/>
    <property type="match status" value="1"/>
</dbReference>
<dbReference type="GO" id="GO:0016020">
    <property type="term" value="C:membrane"/>
    <property type="evidence" value="ECO:0007669"/>
    <property type="project" value="UniProtKB-SubCell"/>
</dbReference>
<gene>
    <name evidence="9" type="ordered locus">Acear_2080</name>
</gene>
<dbReference type="Proteomes" id="UP000001661">
    <property type="component" value="Chromosome"/>
</dbReference>
<feature type="transmembrane region" description="Helical" evidence="8">
    <location>
        <begin position="85"/>
        <end position="103"/>
    </location>
</feature>
<dbReference type="PANTHER" id="PTHR34975">
    <property type="entry name" value="SPORE GERMINATION PROTEIN A2"/>
    <property type="match status" value="1"/>
</dbReference>
<evidence type="ECO:0000256" key="8">
    <source>
        <dbReference type="SAM" id="Phobius"/>
    </source>
</evidence>
<evidence type="ECO:0000313" key="9">
    <source>
        <dbReference type="EMBL" id="ADL13570.1"/>
    </source>
</evidence>
<keyword evidence="10" id="KW-1185">Reference proteome</keyword>
<evidence type="ECO:0000256" key="7">
    <source>
        <dbReference type="ARBA" id="ARBA00023136"/>
    </source>
</evidence>
<dbReference type="EMBL" id="CP002105">
    <property type="protein sequence ID" value="ADL13570.1"/>
    <property type="molecule type" value="Genomic_DNA"/>
</dbReference>
<evidence type="ECO:0000313" key="10">
    <source>
        <dbReference type="Proteomes" id="UP000001661"/>
    </source>
</evidence>
<accession>D9QT70</accession>
<feature type="transmembrane region" description="Helical" evidence="8">
    <location>
        <begin position="217"/>
        <end position="238"/>
    </location>
</feature>
<keyword evidence="6 8" id="KW-1133">Transmembrane helix</keyword>